<keyword evidence="5 6" id="KW-0472">Membrane</keyword>
<feature type="transmembrane region" description="Helical" evidence="6">
    <location>
        <begin position="69"/>
        <end position="89"/>
    </location>
</feature>
<proteinExistence type="predicted"/>
<dbReference type="EMBL" id="JOJR01000215">
    <property type="protein sequence ID" value="RCN41954.1"/>
    <property type="molecule type" value="Genomic_DNA"/>
</dbReference>
<keyword evidence="8" id="KW-1185">Reference proteome</keyword>
<dbReference type="PANTHER" id="PTHR23506">
    <property type="entry name" value="GH10249P"/>
    <property type="match status" value="1"/>
</dbReference>
<dbReference type="InterPro" id="IPR050930">
    <property type="entry name" value="MFS_Vesicular_Transporter"/>
</dbReference>
<evidence type="ECO:0000256" key="1">
    <source>
        <dbReference type="ARBA" id="ARBA00004141"/>
    </source>
</evidence>
<dbReference type="STRING" id="29170.A0A368GC38"/>
<feature type="transmembrane region" description="Helical" evidence="6">
    <location>
        <begin position="144"/>
        <end position="161"/>
    </location>
</feature>
<comment type="caution">
    <text evidence="7">The sequence shown here is derived from an EMBL/GenBank/DDBJ whole genome shotgun (WGS) entry which is preliminary data.</text>
</comment>
<dbReference type="Proteomes" id="UP000252519">
    <property type="component" value="Unassembled WGS sequence"/>
</dbReference>
<accession>A0A368GC38</accession>
<dbReference type="Pfam" id="PF07690">
    <property type="entry name" value="MFS_1"/>
    <property type="match status" value="1"/>
</dbReference>
<sequence>MLFHHASFRESTSEDESAVTVKGSFAALSSKEWITVVMLALANLCSTVAFSCIAPFYPDEAKKKGMTESQTGIVFGIFELVMFVTAPVFGRYMTSIGSKNMFTLGLAITGITAILFGLVFPCSLFYLVFLPPLFLSIWLLKEKFFGMFLFFLFHLVLFVFSQRAKAVCCVLYIH</sequence>
<dbReference type="Gene3D" id="1.20.1250.20">
    <property type="entry name" value="MFS general substrate transporter like domains"/>
    <property type="match status" value="1"/>
</dbReference>
<protein>
    <recommendedName>
        <fullName evidence="9">Major facilitator superfamily (MFS) profile domain-containing protein</fullName>
    </recommendedName>
</protein>
<gene>
    <name evidence="7" type="ORF">ANCCAN_12059</name>
</gene>
<dbReference type="AlphaFoldDB" id="A0A368GC38"/>
<dbReference type="GO" id="GO:0022857">
    <property type="term" value="F:transmembrane transporter activity"/>
    <property type="evidence" value="ECO:0007669"/>
    <property type="project" value="InterPro"/>
</dbReference>
<name>A0A368GC38_ANCCA</name>
<evidence type="ECO:0000313" key="7">
    <source>
        <dbReference type="EMBL" id="RCN41954.1"/>
    </source>
</evidence>
<reference evidence="7 8" key="1">
    <citation type="submission" date="2014-10" db="EMBL/GenBank/DDBJ databases">
        <title>Draft genome of the hookworm Ancylostoma caninum.</title>
        <authorList>
            <person name="Mitreva M."/>
        </authorList>
    </citation>
    <scope>NUCLEOTIDE SEQUENCE [LARGE SCALE GENOMIC DNA]</scope>
    <source>
        <strain evidence="7 8">Baltimore</strain>
    </source>
</reference>
<dbReference type="OrthoDB" id="5836805at2759"/>
<dbReference type="SUPFAM" id="SSF103473">
    <property type="entry name" value="MFS general substrate transporter"/>
    <property type="match status" value="1"/>
</dbReference>
<keyword evidence="3 6" id="KW-0812">Transmembrane</keyword>
<evidence type="ECO:0000256" key="2">
    <source>
        <dbReference type="ARBA" id="ARBA00022448"/>
    </source>
</evidence>
<evidence type="ECO:0000256" key="4">
    <source>
        <dbReference type="ARBA" id="ARBA00022989"/>
    </source>
</evidence>
<comment type="subcellular location">
    <subcellularLocation>
        <location evidence="1">Membrane</location>
        <topology evidence="1">Multi-pass membrane protein</topology>
    </subcellularLocation>
</comment>
<dbReference type="InterPro" id="IPR036259">
    <property type="entry name" value="MFS_trans_sf"/>
</dbReference>
<feature type="transmembrane region" description="Helical" evidence="6">
    <location>
        <begin position="33"/>
        <end position="57"/>
    </location>
</feature>
<feature type="transmembrane region" description="Helical" evidence="6">
    <location>
        <begin position="101"/>
        <end position="129"/>
    </location>
</feature>
<keyword evidence="2" id="KW-0813">Transport</keyword>
<evidence type="ECO:0000313" key="8">
    <source>
        <dbReference type="Proteomes" id="UP000252519"/>
    </source>
</evidence>
<dbReference type="PANTHER" id="PTHR23506:SF26">
    <property type="entry name" value="MFS-TYPE TRANSPORTER SLC18B1"/>
    <property type="match status" value="1"/>
</dbReference>
<evidence type="ECO:0000256" key="5">
    <source>
        <dbReference type="ARBA" id="ARBA00023136"/>
    </source>
</evidence>
<keyword evidence="4 6" id="KW-1133">Transmembrane helix</keyword>
<organism evidence="7 8">
    <name type="scientific">Ancylostoma caninum</name>
    <name type="common">Dog hookworm</name>
    <dbReference type="NCBI Taxonomy" id="29170"/>
    <lineage>
        <taxon>Eukaryota</taxon>
        <taxon>Metazoa</taxon>
        <taxon>Ecdysozoa</taxon>
        <taxon>Nematoda</taxon>
        <taxon>Chromadorea</taxon>
        <taxon>Rhabditida</taxon>
        <taxon>Rhabditina</taxon>
        <taxon>Rhabditomorpha</taxon>
        <taxon>Strongyloidea</taxon>
        <taxon>Ancylostomatidae</taxon>
        <taxon>Ancylostomatinae</taxon>
        <taxon>Ancylostoma</taxon>
    </lineage>
</organism>
<evidence type="ECO:0008006" key="9">
    <source>
        <dbReference type="Google" id="ProtNLM"/>
    </source>
</evidence>
<dbReference type="GO" id="GO:0016020">
    <property type="term" value="C:membrane"/>
    <property type="evidence" value="ECO:0007669"/>
    <property type="project" value="UniProtKB-SubCell"/>
</dbReference>
<evidence type="ECO:0000256" key="6">
    <source>
        <dbReference type="SAM" id="Phobius"/>
    </source>
</evidence>
<evidence type="ECO:0000256" key="3">
    <source>
        <dbReference type="ARBA" id="ARBA00022692"/>
    </source>
</evidence>
<dbReference type="InterPro" id="IPR011701">
    <property type="entry name" value="MFS"/>
</dbReference>